<dbReference type="SMART" id="SM00428">
    <property type="entry name" value="H3"/>
    <property type="match status" value="1"/>
</dbReference>
<dbReference type="Gene3D" id="1.10.20.10">
    <property type="entry name" value="Histone, subunit A"/>
    <property type="match status" value="1"/>
</dbReference>
<evidence type="ECO:0000256" key="1">
    <source>
        <dbReference type="ARBA" id="ARBA00004286"/>
    </source>
</evidence>
<dbReference type="Proteomes" id="UP001412239">
    <property type="component" value="Unassembled WGS sequence"/>
</dbReference>
<organism evidence="6 7">
    <name type="scientific">Tuber aestivum</name>
    <name type="common">summer truffle</name>
    <dbReference type="NCBI Taxonomy" id="59557"/>
    <lineage>
        <taxon>Eukaryota</taxon>
        <taxon>Fungi</taxon>
        <taxon>Dikarya</taxon>
        <taxon>Ascomycota</taxon>
        <taxon>Pezizomycotina</taxon>
        <taxon>Pezizomycetes</taxon>
        <taxon>Pezizales</taxon>
        <taxon>Tuberaceae</taxon>
        <taxon>Tuber</taxon>
    </lineage>
</organism>
<accession>A0A292PKD3</accession>
<evidence type="ECO:0000313" key="6">
    <source>
        <dbReference type="EMBL" id="CUS07956.1"/>
    </source>
</evidence>
<dbReference type="GO" id="GO:0046982">
    <property type="term" value="F:protein heterodimerization activity"/>
    <property type="evidence" value="ECO:0007669"/>
    <property type="project" value="InterPro"/>
</dbReference>
<dbReference type="GO" id="GO:0003677">
    <property type="term" value="F:DNA binding"/>
    <property type="evidence" value="ECO:0007669"/>
    <property type="project" value="InterPro"/>
</dbReference>
<dbReference type="InterPro" id="IPR009072">
    <property type="entry name" value="Histone-fold"/>
</dbReference>
<dbReference type="Pfam" id="PF00125">
    <property type="entry name" value="Histone"/>
    <property type="match status" value="1"/>
</dbReference>
<dbReference type="InterPro" id="IPR007125">
    <property type="entry name" value="H2A/H2B/H3"/>
</dbReference>
<comment type="subcellular location">
    <subcellularLocation>
        <location evidence="1">Chromosome</location>
    </subcellularLocation>
</comment>
<gene>
    <name evidence="6" type="ORF">GSTUAT00007975001</name>
</gene>
<protein>
    <recommendedName>
        <fullName evidence="5">Core Histone H2A/H2B/H3 domain-containing protein</fullName>
    </recommendedName>
</protein>
<dbReference type="PANTHER" id="PTHR45810">
    <property type="entry name" value="HISTONE H3.2"/>
    <property type="match status" value="1"/>
</dbReference>
<keyword evidence="4" id="KW-0544">Nucleosome core</keyword>
<name>A0A292PKD3_9PEZI</name>
<dbReference type="AlphaFoldDB" id="A0A292PKD3"/>
<dbReference type="GO" id="GO:0000786">
    <property type="term" value="C:nucleosome"/>
    <property type="evidence" value="ECO:0007669"/>
    <property type="project" value="UniProtKB-KW"/>
</dbReference>
<reference evidence="6" key="1">
    <citation type="submission" date="2015-10" db="EMBL/GenBank/DDBJ databases">
        <authorList>
            <person name="Regsiter A."/>
            <person name="william w."/>
        </authorList>
    </citation>
    <scope>NUCLEOTIDE SEQUENCE</scope>
    <source>
        <strain evidence="6">Montdore</strain>
    </source>
</reference>
<dbReference type="PRINTS" id="PR00622">
    <property type="entry name" value="HISTONEH3"/>
</dbReference>
<dbReference type="SUPFAM" id="SSF47113">
    <property type="entry name" value="Histone-fold"/>
    <property type="match status" value="1"/>
</dbReference>
<evidence type="ECO:0000256" key="4">
    <source>
        <dbReference type="ARBA" id="ARBA00023269"/>
    </source>
</evidence>
<sequence>MYSPENGKSPAGLLPPPPVVEIIEKAGALPVQKMAKKGHLQPAKAKVGAKVNAKARRYRPGERRCTKYVYYNGPSRLPSPKLLSTALVENYRWQSTALDALKEAAEAFLVHLLEDGYLCAIHCKRVTIMVKDIQLARRIRGHWGGLG</sequence>
<evidence type="ECO:0000256" key="2">
    <source>
        <dbReference type="ARBA" id="ARBA00010343"/>
    </source>
</evidence>
<keyword evidence="4" id="KW-0238">DNA-binding</keyword>
<dbReference type="InterPro" id="IPR000164">
    <property type="entry name" value="Histone_H3/CENP-A"/>
</dbReference>
<evidence type="ECO:0000313" key="7">
    <source>
        <dbReference type="Proteomes" id="UP001412239"/>
    </source>
</evidence>
<dbReference type="PANTHER" id="PTHR45810:SF1">
    <property type="entry name" value="HISTONE H3-LIKE CENTROMERIC PROTEIN A"/>
    <property type="match status" value="1"/>
</dbReference>
<proteinExistence type="inferred from homology"/>
<evidence type="ECO:0000259" key="5">
    <source>
        <dbReference type="Pfam" id="PF00125"/>
    </source>
</evidence>
<keyword evidence="7" id="KW-1185">Reference proteome</keyword>
<keyword evidence="3" id="KW-0158">Chromosome</keyword>
<dbReference type="EMBL" id="LN891158">
    <property type="protein sequence ID" value="CUS07956.1"/>
    <property type="molecule type" value="Genomic_DNA"/>
</dbReference>
<feature type="domain" description="Core Histone H2A/H2B/H3" evidence="5">
    <location>
        <begin position="88"/>
        <end position="139"/>
    </location>
</feature>
<dbReference type="GO" id="GO:0030527">
    <property type="term" value="F:structural constituent of chromatin"/>
    <property type="evidence" value="ECO:0007669"/>
    <property type="project" value="InterPro"/>
</dbReference>
<evidence type="ECO:0000256" key="3">
    <source>
        <dbReference type="ARBA" id="ARBA00022454"/>
    </source>
</evidence>
<comment type="similarity">
    <text evidence="2">Belongs to the histone H3 family.</text>
</comment>